<comment type="caution">
    <text evidence="1">The sequence shown here is derived from an EMBL/GenBank/DDBJ whole genome shotgun (WGS) entry which is preliminary data.</text>
</comment>
<proteinExistence type="predicted"/>
<dbReference type="RefSeq" id="WP_077362415.1">
    <property type="nucleotide sequence ID" value="NZ_MQMF01000002.1"/>
</dbReference>
<sequence>MLQIIQEETNNFTDRINKNTIINILKDFGYEFPLDNIKGVVEESLGLLKTPFDYQDERTKEIQYLLRRSFANSGPYNWTTFFKLLNNYGYCIISLHRDISTERKPTFKIILNILTNGPLGDELDFLKEKITIATNNIEQWEQSQFINNKYAELSEDYTLPNFVEDDFNIAKIFKDKNINQIIQTIKSSGGMLRRDANSKLNKYGCTDELLEQLSELNLIHSEYVILCKKSSEQINRVPSKDSIVVLEQHGIRCRCGKLVSDELIEEILTSTEKSNTMIDGSHWMTVNLVEALLNIGLPRENILVNINDGPEEIDAIVTYKGKILLFELKDSQFSMGHAYAFQSRVGLYQPTKGVIWAVGGVAPEVKEYFKRANPDADLHYIENVEDIEEGIKDIIDDINWKIADNVLAPLFAEGFIALNLPKSILYELKERVPPKDDKLEVAASVEQ</sequence>
<accession>A0A1V3G7X3</accession>
<dbReference type="AlphaFoldDB" id="A0A1V3G7X3"/>
<evidence type="ECO:0000313" key="1">
    <source>
        <dbReference type="EMBL" id="OOE12501.1"/>
    </source>
</evidence>
<gene>
    <name evidence="1" type="ORF">UN64_10470</name>
</gene>
<organism evidence="1 2">
    <name type="scientific">Fictibacillus arsenicus</name>
    <dbReference type="NCBI Taxonomy" id="255247"/>
    <lineage>
        <taxon>Bacteria</taxon>
        <taxon>Bacillati</taxon>
        <taxon>Bacillota</taxon>
        <taxon>Bacilli</taxon>
        <taxon>Bacillales</taxon>
        <taxon>Fictibacillaceae</taxon>
        <taxon>Fictibacillus</taxon>
    </lineage>
</organism>
<dbReference type="Proteomes" id="UP000188597">
    <property type="component" value="Unassembled WGS sequence"/>
</dbReference>
<evidence type="ECO:0000313" key="2">
    <source>
        <dbReference type="Proteomes" id="UP000188597"/>
    </source>
</evidence>
<dbReference type="OrthoDB" id="2987964at2"/>
<name>A0A1V3G7X3_9BACL</name>
<dbReference type="EMBL" id="MQMF01000002">
    <property type="protein sequence ID" value="OOE12501.1"/>
    <property type="molecule type" value="Genomic_DNA"/>
</dbReference>
<reference evidence="1 2" key="1">
    <citation type="submission" date="2016-11" db="EMBL/GenBank/DDBJ databases">
        <authorList>
            <person name="Jaros S."/>
            <person name="Januszkiewicz K."/>
            <person name="Wedrychowicz H."/>
        </authorList>
    </citation>
    <scope>NUCLEOTIDE SEQUENCE [LARGE SCALE GENOMIC DNA]</scope>
    <source>
        <strain evidence="1 2">Con a/3</strain>
    </source>
</reference>
<protein>
    <submittedName>
        <fullName evidence="1">Uncharacterized protein</fullName>
    </submittedName>
</protein>